<dbReference type="InterPro" id="IPR012515">
    <property type="entry name" value="Antimicrobial12"/>
</dbReference>
<feature type="signal peptide" evidence="6">
    <location>
        <begin position="1"/>
        <end position="22"/>
    </location>
</feature>
<reference evidence="7" key="1">
    <citation type="submission" date="2025-08" db="UniProtKB">
        <authorList>
            <consortium name="Ensembl"/>
        </authorList>
    </citation>
    <scope>IDENTIFICATION</scope>
</reference>
<dbReference type="OMA" id="HGMTELE"/>
<organism evidence="7 8">
    <name type="scientific">Seriola dumerili</name>
    <name type="common">Greater amberjack</name>
    <name type="synonym">Caranx dumerili</name>
    <dbReference type="NCBI Taxonomy" id="41447"/>
    <lineage>
        <taxon>Eukaryota</taxon>
        <taxon>Metazoa</taxon>
        <taxon>Chordata</taxon>
        <taxon>Craniata</taxon>
        <taxon>Vertebrata</taxon>
        <taxon>Euteleostomi</taxon>
        <taxon>Actinopterygii</taxon>
        <taxon>Neopterygii</taxon>
        <taxon>Teleostei</taxon>
        <taxon>Neoteleostei</taxon>
        <taxon>Acanthomorphata</taxon>
        <taxon>Carangaria</taxon>
        <taxon>Carangiformes</taxon>
        <taxon>Carangidae</taxon>
        <taxon>Seriola</taxon>
    </lineage>
</organism>
<keyword evidence="6" id="KW-0732">Signal</keyword>
<dbReference type="Proteomes" id="UP000261420">
    <property type="component" value="Unplaced"/>
</dbReference>
<evidence type="ECO:0000313" key="7">
    <source>
        <dbReference type="Ensembl" id="ENSSDUP00000007516.1"/>
    </source>
</evidence>
<keyword evidence="3" id="KW-0964">Secreted</keyword>
<keyword evidence="8" id="KW-1185">Reference proteome</keyword>
<dbReference type="GO" id="GO:0005576">
    <property type="term" value="C:extracellular region"/>
    <property type="evidence" value="ECO:0007669"/>
    <property type="project" value="UniProtKB-SubCell"/>
</dbReference>
<evidence type="ECO:0000256" key="3">
    <source>
        <dbReference type="ARBA" id="ARBA00022525"/>
    </source>
</evidence>
<proteinExistence type="inferred from homology"/>
<sequence>MRFIVLFLVLSLVVLMAEPGEGFIHHIIKGIFHVGKMIHSAINRRRHGMTELEQEQFDRDRADFV</sequence>
<evidence type="ECO:0000256" key="1">
    <source>
        <dbReference type="ARBA" id="ARBA00004613"/>
    </source>
</evidence>
<dbReference type="AlphaFoldDB" id="A0A3B4TMN3"/>
<dbReference type="RefSeq" id="XP_022622932.1">
    <property type="nucleotide sequence ID" value="XM_022767211.1"/>
</dbReference>
<evidence type="ECO:0000256" key="6">
    <source>
        <dbReference type="SAM" id="SignalP"/>
    </source>
</evidence>
<accession>A0A3B4TMN3</accession>
<comment type="similarity">
    <text evidence="2">Belongs to the pleurocidin family.</text>
</comment>
<evidence type="ECO:0000256" key="4">
    <source>
        <dbReference type="ARBA" id="ARBA00022529"/>
    </source>
</evidence>
<keyword evidence="4" id="KW-0929">Antimicrobial</keyword>
<dbReference type="KEGG" id="sdu:111237900"/>
<protein>
    <submittedName>
        <fullName evidence="7">Dicentracin-like</fullName>
    </submittedName>
</protein>
<feature type="chain" id="PRO_5017334584" evidence="6">
    <location>
        <begin position="23"/>
        <end position="65"/>
    </location>
</feature>
<evidence type="ECO:0000256" key="2">
    <source>
        <dbReference type="ARBA" id="ARBA00007419"/>
    </source>
</evidence>
<keyword evidence="5" id="KW-0044">Antibiotic</keyword>
<dbReference type="GeneTree" id="ENSGT00940000177235"/>
<dbReference type="GO" id="GO:0042742">
    <property type="term" value="P:defense response to bacterium"/>
    <property type="evidence" value="ECO:0007669"/>
    <property type="project" value="UniProtKB-KW"/>
</dbReference>
<dbReference type="Pfam" id="PF08107">
    <property type="entry name" value="Antimicrobial12"/>
    <property type="match status" value="1"/>
</dbReference>
<dbReference type="Ensembl" id="ENSSDUT00000007655.1">
    <property type="protein sequence ID" value="ENSSDUP00000007516.1"/>
    <property type="gene ID" value="ENSSDUG00000005524.1"/>
</dbReference>
<reference evidence="7" key="2">
    <citation type="submission" date="2025-09" db="UniProtKB">
        <authorList>
            <consortium name="Ensembl"/>
        </authorList>
    </citation>
    <scope>IDENTIFICATION</scope>
</reference>
<evidence type="ECO:0000313" key="8">
    <source>
        <dbReference type="Proteomes" id="UP000261420"/>
    </source>
</evidence>
<evidence type="ECO:0000256" key="5">
    <source>
        <dbReference type="ARBA" id="ARBA00023022"/>
    </source>
</evidence>
<comment type="subcellular location">
    <subcellularLocation>
        <location evidence="1">Secreted</location>
    </subcellularLocation>
</comment>
<name>A0A3B4TMN3_SERDU</name>
<dbReference type="GeneID" id="111237900"/>